<dbReference type="InterPro" id="IPR043129">
    <property type="entry name" value="ATPase_NBD"/>
</dbReference>
<reference evidence="1" key="1">
    <citation type="submission" date="2019-04" db="EMBL/GenBank/DDBJ databases">
        <authorList>
            <person name="Brambilla D."/>
        </authorList>
    </citation>
    <scope>NUCLEOTIDE SEQUENCE</scope>
    <source>
        <strain evidence="1">BAL1</strain>
    </source>
</reference>
<dbReference type="Gene3D" id="3.30.420.380">
    <property type="match status" value="1"/>
</dbReference>
<dbReference type="AlphaFoldDB" id="A0A486XJA6"/>
<evidence type="ECO:0000313" key="1">
    <source>
        <dbReference type="EMBL" id="VHO00742.1"/>
    </source>
</evidence>
<dbReference type="InterPro" id="IPR007813">
    <property type="entry name" value="PilN"/>
</dbReference>
<gene>
    <name evidence="1" type="ORF">BAL341_178</name>
</gene>
<name>A0A486XJA6_9GAMM</name>
<dbReference type="Pfam" id="PF05137">
    <property type="entry name" value="PilN"/>
    <property type="match status" value="1"/>
</dbReference>
<dbReference type="EMBL" id="CAAJGR010000043">
    <property type="protein sequence ID" value="VHO00742.1"/>
    <property type="molecule type" value="Genomic_DNA"/>
</dbReference>
<dbReference type="SUPFAM" id="SSF53067">
    <property type="entry name" value="Actin-like ATPase domain"/>
    <property type="match status" value="1"/>
</dbReference>
<sequence>MLRKILQQFGASSQLSESIAVIYMAQDGLTFLLWQQNKVKQQQIYKSDGGQWQHSLRAALKAISAGSRIHFVLSAAYYQLVQLDKPALADDELLQALPWQVKDLVTIAPEDMVLDYIDLPGSNLQQVKINVVVASCSWLQQLVAIVDLAGLAIETIRPDEWLLPRLLAAAEQATMLVVHQPEQEVLIQIVRNGQLYFSRRTRGFSRLHLTTENNLAEGTLDRLLLELQRSMDYFESQLKQPPVRDIRLLMAETELMCDLFRQNGFNRTEPLLLPANVIGAENADFVSNWPLIAAVQQQLPVSELKQHVNLYQAKLYPVRERLSLKRLAWALASVTAFVTVSWLLLAQQHSVVAKQLADTELKLKQQLEQTSLYQQALAQRKADESLVKQLQLAEHAVAQKQQLLSYLSAQQQQASQRYSAVLQHLQQIDQDDLWLNAFVLQPQHSSFKGVTLKPASVTSWLDKLSQLGYFRGQRFSQVSLTQVDASTAVGFELVATKGDGL</sequence>
<organism evidence="1">
    <name type="scientific">Rheinheimera sp. BAL341</name>
    <dbReference type="NCBI Taxonomy" id="1708203"/>
    <lineage>
        <taxon>Bacteria</taxon>
        <taxon>Pseudomonadati</taxon>
        <taxon>Pseudomonadota</taxon>
        <taxon>Gammaproteobacteria</taxon>
        <taxon>Chromatiales</taxon>
        <taxon>Chromatiaceae</taxon>
        <taxon>Rheinheimera</taxon>
    </lineage>
</organism>
<protein>
    <submittedName>
        <fullName evidence="1">MSHA biogenesis protein MshI</fullName>
    </submittedName>
</protein>
<accession>A0A486XJA6</accession>
<proteinExistence type="predicted"/>